<proteinExistence type="predicted"/>
<dbReference type="SUPFAM" id="SSF48113">
    <property type="entry name" value="Heme-dependent peroxidases"/>
    <property type="match status" value="1"/>
</dbReference>
<organism evidence="5 6">
    <name type="scientific">Actinokineospora globicatena</name>
    <dbReference type="NCBI Taxonomy" id="103729"/>
    <lineage>
        <taxon>Bacteria</taxon>
        <taxon>Bacillati</taxon>
        <taxon>Actinomycetota</taxon>
        <taxon>Actinomycetes</taxon>
        <taxon>Pseudonocardiales</taxon>
        <taxon>Pseudonocardiaceae</taxon>
        <taxon>Actinokineospora</taxon>
    </lineage>
</organism>
<protein>
    <submittedName>
        <fullName evidence="5">Myeloperoxidase</fullName>
    </submittedName>
</protein>
<evidence type="ECO:0000256" key="2">
    <source>
        <dbReference type="ARBA" id="ARBA00022525"/>
    </source>
</evidence>
<dbReference type="CDD" id="cd09819">
    <property type="entry name" value="An_peroxidase_bacterial_1"/>
    <property type="match status" value="1"/>
</dbReference>
<dbReference type="PANTHER" id="PTHR11475:SF4">
    <property type="entry name" value="CHORION PEROXIDASE"/>
    <property type="match status" value="1"/>
</dbReference>
<dbReference type="Gene3D" id="1.10.640.10">
    <property type="entry name" value="Haem peroxidase domain superfamily, animal type"/>
    <property type="match status" value="1"/>
</dbReference>
<name>A0A9W6VCQ6_9PSEU</name>
<keyword evidence="3" id="KW-0325">Glycoprotein</keyword>
<gene>
    <name evidence="5" type="ORF">Aglo03_50490</name>
</gene>
<evidence type="ECO:0000256" key="4">
    <source>
        <dbReference type="SAM" id="MobiDB-lite"/>
    </source>
</evidence>
<keyword evidence="6" id="KW-1185">Reference proteome</keyword>
<dbReference type="AlphaFoldDB" id="A0A9W6VCQ6"/>
<comment type="caution">
    <text evidence="5">The sequence shown here is derived from an EMBL/GenBank/DDBJ whole genome shotgun (WGS) entry which is preliminary data.</text>
</comment>
<sequence length="564" mass="61567">MAHRHARDSFFIVGEGIVGDTDIDRGRDTGTGTGDSPDRPDDAPVTRAASAEEELRRFRFSRLGPRGKRTDEGLRAALAAAITDIAPGQPDGTVPAGYTYLGQFVDHDLTVDRTATQLGSEVTVDELVQGRSPALDLDSLYGRGPHDRVDQRFYAEDGVRLKVGTTSATEFPDDRVRVDLEGFDLPRAGGAAGTAADRRAPLIPDLRNDENLAVAQTHLAFIRFHNRVVEHLALTGIHERRLFEAAREQVVKHYQWLLRTDFLPRVVDPAVVADVFTNGRRFFEARGHGRQPTMPVEFSVAAYRMGHSMVREAYEWNRVFTTGGPGPLGTLLLLFTFSGVSGNFTGGGLPELDDPNSGAVDRLPTNWIADFRRLYDFTEAGRPDLAPPPGAGNVAKRIDTLLVDPLAQLPAGTFGGRGSTVPDIHRNLAFRNLTRASMIRLASGQQLATQFGVTPLTSEQLLTGSGGATLAGLTPQQRASLVADTPLWFYVLREAELNNGLLGQVGGRIVAEVFHRAIEGSRHSIVREPWWRPTLGPDKATFRMTDLLLFAFEGKADLLNPLGD</sequence>
<evidence type="ECO:0000313" key="5">
    <source>
        <dbReference type="EMBL" id="GLW94233.1"/>
    </source>
</evidence>
<dbReference type="Pfam" id="PF03098">
    <property type="entry name" value="An_peroxidase"/>
    <property type="match status" value="1"/>
</dbReference>
<dbReference type="GO" id="GO:0020037">
    <property type="term" value="F:heme binding"/>
    <property type="evidence" value="ECO:0007669"/>
    <property type="project" value="InterPro"/>
</dbReference>
<evidence type="ECO:0000256" key="1">
    <source>
        <dbReference type="ARBA" id="ARBA00004613"/>
    </source>
</evidence>
<dbReference type="GO" id="GO:0005576">
    <property type="term" value="C:extracellular region"/>
    <property type="evidence" value="ECO:0007669"/>
    <property type="project" value="UniProtKB-SubCell"/>
</dbReference>
<keyword evidence="2" id="KW-0964">Secreted</keyword>
<dbReference type="GO" id="GO:0004601">
    <property type="term" value="F:peroxidase activity"/>
    <property type="evidence" value="ECO:0007669"/>
    <property type="project" value="InterPro"/>
</dbReference>
<dbReference type="EMBL" id="BSSD01000008">
    <property type="protein sequence ID" value="GLW94233.1"/>
    <property type="molecule type" value="Genomic_DNA"/>
</dbReference>
<dbReference type="InterPro" id="IPR010255">
    <property type="entry name" value="Haem_peroxidase_sf"/>
</dbReference>
<evidence type="ECO:0000256" key="3">
    <source>
        <dbReference type="ARBA" id="ARBA00023180"/>
    </source>
</evidence>
<dbReference type="GO" id="GO:0006979">
    <property type="term" value="P:response to oxidative stress"/>
    <property type="evidence" value="ECO:0007669"/>
    <property type="project" value="InterPro"/>
</dbReference>
<dbReference type="Proteomes" id="UP001165042">
    <property type="component" value="Unassembled WGS sequence"/>
</dbReference>
<comment type="subcellular location">
    <subcellularLocation>
        <location evidence="1">Secreted</location>
    </subcellularLocation>
</comment>
<feature type="region of interest" description="Disordered" evidence="4">
    <location>
        <begin position="21"/>
        <end position="51"/>
    </location>
</feature>
<dbReference type="InterPro" id="IPR037120">
    <property type="entry name" value="Haem_peroxidase_sf_animal"/>
</dbReference>
<reference evidence="5" key="1">
    <citation type="submission" date="2023-02" db="EMBL/GenBank/DDBJ databases">
        <title>Actinokineospora globicatena NBRC 15670.</title>
        <authorList>
            <person name="Ichikawa N."/>
            <person name="Sato H."/>
            <person name="Tonouchi N."/>
        </authorList>
    </citation>
    <scope>NUCLEOTIDE SEQUENCE</scope>
    <source>
        <strain evidence="5">NBRC 15670</strain>
    </source>
</reference>
<evidence type="ECO:0000313" key="6">
    <source>
        <dbReference type="Proteomes" id="UP001165042"/>
    </source>
</evidence>
<dbReference type="InterPro" id="IPR019791">
    <property type="entry name" value="Haem_peroxidase_animal"/>
</dbReference>
<accession>A0A9W6VCQ6</accession>
<dbReference type="RefSeq" id="WP_285612377.1">
    <property type="nucleotide sequence ID" value="NZ_BSSD01000008.1"/>
</dbReference>
<dbReference type="PANTHER" id="PTHR11475">
    <property type="entry name" value="OXIDASE/PEROXIDASE"/>
    <property type="match status" value="1"/>
</dbReference>
<dbReference type="PROSITE" id="PS50292">
    <property type="entry name" value="PEROXIDASE_3"/>
    <property type="match status" value="1"/>
</dbReference>